<dbReference type="EMBL" id="CP034562">
    <property type="protein sequence ID" value="AZQ61435.1"/>
    <property type="molecule type" value="Genomic_DNA"/>
</dbReference>
<accession>A0A3Q9FK15</accession>
<keyword evidence="4 6" id="KW-1133">Transmembrane helix</keyword>
<keyword evidence="3 6" id="KW-0812">Transmembrane</keyword>
<dbReference type="Proteomes" id="UP000267268">
    <property type="component" value="Chromosome 1"/>
</dbReference>
<dbReference type="Pfam" id="PF03706">
    <property type="entry name" value="LPG_synthase_TM"/>
    <property type="match status" value="1"/>
</dbReference>
<feature type="transmembrane region" description="Helical" evidence="6">
    <location>
        <begin position="231"/>
        <end position="249"/>
    </location>
</feature>
<protein>
    <recommendedName>
        <fullName evidence="9">Flippase-like domain-containing protein</fullName>
    </recommendedName>
</protein>
<sequence length="326" mass="37387">MDGPTFGYFNACCRYFTFNTNVFWFMVISKKYISYFLKTLAIFLGGLAIYQFVDKTPWEKVVITHPILLVFAFLLMPVNWLLESYRWKLLISPLVKLNFKQALIGVLSGLGAAFLGGRAIGNSLGRYWVLPQNIERKKSVGALFFSQFTQGIFTYIYGTLSVFLLIGFQWLFPIKWTAVFILFIVIFISIIGLFYSIKSSSKIKELFIYYFDMINEYDKPLILKTLTAAQLRYFIFSFQFILVMLSLDVQLSFQTLCLVVPSIFLIKTLAPSLSGMLDLGARELSTLYIFTLLNADVNIALMSSLIIWGINILLPSLVGLTIRWRL</sequence>
<feature type="transmembrane region" description="Helical" evidence="6">
    <location>
        <begin position="152"/>
        <end position="172"/>
    </location>
</feature>
<feature type="transmembrane region" description="Helical" evidence="6">
    <location>
        <begin position="35"/>
        <end position="53"/>
    </location>
</feature>
<evidence type="ECO:0000256" key="4">
    <source>
        <dbReference type="ARBA" id="ARBA00022989"/>
    </source>
</evidence>
<evidence type="ECO:0000256" key="2">
    <source>
        <dbReference type="ARBA" id="ARBA00022475"/>
    </source>
</evidence>
<dbReference type="GO" id="GO:0005886">
    <property type="term" value="C:plasma membrane"/>
    <property type="evidence" value="ECO:0007669"/>
    <property type="project" value="UniProtKB-SubCell"/>
</dbReference>
<feature type="transmembrane region" description="Helical" evidence="6">
    <location>
        <begin position="256"/>
        <end position="277"/>
    </location>
</feature>
<dbReference type="KEGG" id="fll:EI427_04105"/>
<comment type="subcellular location">
    <subcellularLocation>
        <location evidence="1">Cell membrane</location>
        <topology evidence="1">Multi-pass membrane protein</topology>
    </subcellularLocation>
</comment>
<keyword evidence="8" id="KW-1185">Reference proteome</keyword>
<organism evidence="7 8">
    <name type="scientific">Flammeovirga pectinis</name>
    <dbReference type="NCBI Taxonomy" id="2494373"/>
    <lineage>
        <taxon>Bacteria</taxon>
        <taxon>Pseudomonadati</taxon>
        <taxon>Bacteroidota</taxon>
        <taxon>Cytophagia</taxon>
        <taxon>Cytophagales</taxon>
        <taxon>Flammeovirgaceae</taxon>
        <taxon>Flammeovirga</taxon>
    </lineage>
</organism>
<feature type="transmembrane region" description="Helical" evidence="6">
    <location>
        <begin position="65"/>
        <end position="82"/>
    </location>
</feature>
<dbReference type="OrthoDB" id="1121314at2"/>
<keyword evidence="2" id="KW-1003">Cell membrane</keyword>
<evidence type="ECO:0000313" key="8">
    <source>
        <dbReference type="Proteomes" id="UP000267268"/>
    </source>
</evidence>
<evidence type="ECO:0000256" key="6">
    <source>
        <dbReference type="SAM" id="Phobius"/>
    </source>
</evidence>
<feature type="transmembrane region" description="Helical" evidence="6">
    <location>
        <begin position="297"/>
        <end position="322"/>
    </location>
</feature>
<feature type="transmembrane region" description="Helical" evidence="6">
    <location>
        <begin position="179"/>
        <end position="197"/>
    </location>
</feature>
<gene>
    <name evidence="7" type="ORF">EI427_04105</name>
</gene>
<evidence type="ECO:0008006" key="9">
    <source>
        <dbReference type="Google" id="ProtNLM"/>
    </source>
</evidence>
<evidence type="ECO:0000313" key="7">
    <source>
        <dbReference type="EMBL" id="AZQ61435.1"/>
    </source>
</evidence>
<evidence type="ECO:0000256" key="3">
    <source>
        <dbReference type="ARBA" id="ARBA00022692"/>
    </source>
</evidence>
<dbReference type="InterPro" id="IPR022791">
    <property type="entry name" value="L-PG_synthase/AglD"/>
</dbReference>
<feature type="transmembrane region" description="Helical" evidence="6">
    <location>
        <begin position="102"/>
        <end position="121"/>
    </location>
</feature>
<proteinExistence type="predicted"/>
<evidence type="ECO:0000256" key="5">
    <source>
        <dbReference type="ARBA" id="ARBA00023136"/>
    </source>
</evidence>
<feature type="transmembrane region" description="Helical" evidence="6">
    <location>
        <begin position="6"/>
        <end position="28"/>
    </location>
</feature>
<reference evidence="7 8" key="1">
    <citation type="submission" date="2018-12" db="EMBL/GenBank/DDBJ databases">
        <title>Flammeovirga pectinis sp. nov., isolated from the gut of the Korean scallop, Patinopecten yessoensis.</title>
        <authorList>
            <person name="Bae J.-W."/>
            <person name="Jeong Y.-S."/>
            <person name="Kang W."/>
        </authorList>
    </citation>
    <scope>NUCLEOTIDE SEQUENCE [LARGE SCALE GENOMIC DNA]</scope>
    <source>
        <strain evidence="7 8">L12M1</strain>
    </source>
</reference>
<dbReference type="AlphaFoldDB" id="A0A3Q9FK15"/>
<evidence type="ECO:0000256" key="1">
    <source>
        <dbReference type="ARBA" id="ARBA00004651"/>
    </source>
</evidence>
<name>A0A3Q9FK15_9BACT</name>
<keyword evidence="5 6" id="KW-0472">Membrane</keyword>